<evidence type="ECO:0000259" key="2">
    <source>
        <dbReference type="Pfam" id="PF13581"/>
    </source>
</evidence>
<dbReference type="Proteomes" id="UP000198318">
    <property type="component" value="Unassembled WGS sequence"/>
</dbReference>
<evidence type="ECO:0000313" key="4">
    <source>
        <dbReference type="Proteomes" id="UP000198318"/>
    </source>
</evidence>
<keyword evidence="1" id="KW-0723">Serine/threonine-protein kinase</keyword>
<dbReference type="Gene3D" id="3.30.565.10">
    <property type="entry name" value="Histidine kinase-like ATPase, C-terminal domain"/>
    <property type="match status" value="1"/>
</dbReference>
<dbReference type="PANTHER" id="PTHR35526">
    <property type="entry name" value="ANTI-SIGMA-F FACTOR RSBW-RELATED"/>
    <property type="match status" value="1"/>
</dbReference>
<evidence type="ECO:0000313" key="3">
    <source>
        <dbReference type="EMBL" id="SNT44013.1"/>
    </source>
</evidence>
<keyword evidence="4" id="KW-1185">Reference proteome</keyword>
<keyword evidence="3" id="KW-0808">Transferase</keyword>
<dbReference type="SUPFAM" id="SSF55874">
    <property type="entry name" value="ATPase domain of HSP90 chaperone/DNA topoisomerase II/histidine kinase"/>
    <property type="match status" value="1"/>
</dbReference>
<reference evidence="3 4" key="1">
    <citation type="submission" date="2017-06" db="EMBL/GenBank/DDBJ databases">
        <authorList>
            <person name="Kim H.J."/>
            <person name="Triplett B.A."/>
        </authorList>
    </citation>
    <scope>NUCLEOTIDE SEQUENCE [LARGE SCALE GENOMIC DNA]</scope>
    <source>
        <strain evidence="3 4">DSM 44715</strain>
    </source>
</reference>
<keyword evidence="3" id="KW-0418">Kinase</keyword>
<proteinExistence type="predicted"/>
<protein>
    <submittedName>
        <fullName evidence="3">Anti-sigma regulatory factor (Ser/Thr protein kinase)</fullName>
    </submittedName>
</protein>
<accession>A0A239MP35</accession>
<evidence type="ECO:0000256" key="1">
    <source>
        <dbReference type="ARBA" id="ARBA00022527"/>
    </source>
</evidence>
<sequence>MGGGERDGGEAGPEVVAEVRRFVRRFVWLVAGQYGMDDFVPCLVASELATNALQHAASVSGDDVVLRLSRTEDDALWLEVQDASCGLPHMLAADAPSETGRGLFIVDRYARCWEIRDLAGNAGKVVFAVIDRA</sequence>
<gene>
    <name evidence="3" type="ORF">SAMN05443665_10304</name>
</gene>
<dbReference type="GO" id="GO:0004674">
    <property type="term" value="F:protein serine/threonine kinase activity"/>
    <property type="evidence" value="ECO:0007669"/>
    <property type="project" value="UniProtKB-KW"/>
</dbReference>
<dbReference type="AlphaFoldDB" id="A0A239MP35"/>
<dbReference type="InterPro" id="IPR050267">
    <property type="entry name" value="Anti-sigma-factor_SerPK"/>
</dbReference>
<dbReference type="PANTHER" id="PTHR35526:SF3">
    <property type="entry name" value="ANTI-SIGMA-F FACTOR RSBW"/>
    <property type="match status" value="1"/>
</dbReference>
<dbReference type="InterPro" id="IPR003594">
    <property type="entry name" value="HATPase_dom"/>
</dbReference>
<feature type="domain" description="Histidine kinase/HSP90-like ATPase" evidence="2">
    <location>
        <begin position="12"/>
        <end position="126"/>
    </location>
</feature>
<dbReference type="EMBL" id="FZOR01000030">
    <property type="protein sequence ID" value="SNT44013.1"/>
    <property type="molecule type" value="Genomic_DNA"/>
</dbReference>
<dbReference type="RefSeq" id="WP_143228132.1">
    <property type="nucleotide sequence ID" value="NZ_FZOR01000030.1"/>
</dbReference>
<dbReference type="Pfam" id="PF13581">
    <property type="entry name" value="HATPase_c_2"/>
    <property type="match status" value="1"/>
</dbReference>
<dbReference type="InterPro" id="IPR036890">
    <property type="entry name" value="HATPase_C_sf"/>
</dbReference>
<dbReference type="CDD" id="cd16936">
    <property type="entry name" value="HATPase_RsbW-like"/>
    <property type="match status" value="1"/>
</dbReference>
<name>A0A239MP35_9ACTN</name>
<dbReference type="OrthoDB" id="3474685at2"/>
<organism evidence="3 4">
    <name type="scientific">Actinomadura meyerae</name>
    <dbReference type="NCBI Taxonomy" id="240840"/>
    <lineage>
        <taxon>Bacteria</taxon>
        <taxon>Bacillati</taxon>
        <taxon>Actinomycetota</taxon>
        <taxon>Actinomycetes</taxon>
        <taxon>Streptosporangiales</taxon>
        <taxon>Thermomonosporaceae</taxon>
        <taxon>Actinomadura</taxon>
    </lineage>
</organism>